<evidence type="ECO:0000313" key="3">
    <source>
        <dbReference type="Proteomes" id="UP001419268"/>
    </source>
</evidence>
<name>A0AAP0FAG9_9MAGN</name>
<evidence type="ECO:0000313" key="2">
    <source>
        <dbReference type="EMBL" id="KAK9105377.1"/>
    </source>
</evidence>
<dbReference type="Proteomes" id="UP001419268">
    <property type="component" value="Unassembled WGS sequence"/>
</dbReference>
<feature type="compositionally biased region" description="Basic and acidic residues" evidence="1">
    <location>
        <begin position="16"/>
        <end position="25"/>
    </location>
</feature>
<comment type="caution">
    <text evidence="2">The sequence shown here is derived from an EMBL/GenBank/DDBJ whole genome shotgun (WGS) entry which is preliminary data.</text>
</comment>
<sequence>MRPHTRGRGDGPPPTARDRRARDGEMVATASRGDRAAGAAAIAREAGEAEQMVW</sequence>
<organism evidence="2 3">
    <name type="scientific">Stephania cephalantha</name>
    <dbReference type="NCBI Taxonomy" id="152367"/>
    <lineage>
        <taxon>Eukaryota</taxon>
        <taxon>Viridiplantae</taxon>
        <taxon>Streptophyta</taxon>
        <taxon>Embryophyta</taxon>
        <taxon>Tracheophyta</taxon>
        <taxon>Spermatophyta</taxon>
        <taxon>Magnoliopsida</taxon>
        <taxon>Ranunculales</taxon>
        <taxon>Menispermaceae</taxon>
        <taxon>Menispermoideae</taxon>
        <taxon>Cissampelideae</taxon>
        <taxon>Stephania</taxon>
    </lineage>
</organism>
<protein>
    <submittedName>
        <fullName evidence="2">Uncharacterized protein</fullName>
    </submittedName>
</protein>
<feature type="compositionally biased region" description="Low complexity" evidence="1">
    <location>
        <begin position="28"/>
        <end position="44"/>
    </location>
</feature>
<reference evidence="2 3" key="1">
    <citation type="submission" date="2024-01" db="EMBL/GenBank/DDBJ databases">
        <title>Genome assemblies of Stephania.</title>
        <authorList>
            <person name="Yang L."/>
        </authorList>
    </citation>
    <scope>NUCLEOTIDE SEQUENCE [LARGE SCALE GENOMIC DNA]</scope>
    <source>
        <strain evidence="2">JXDWG</strain>
        <tissue evidence="2">Leaf</tissue>
    </source>
</reference>
<accession>A0AAP0FAG9</accession>
<proteinExistence type="predicted"/>
<dbReference type="EMBL" id="JBBNAG010000009">
    <property type="protein sequence ID" value="KAK9105377.1"/>
    <property type="molecule type" value="Genomic_DNA"/>
</dbReference>
<evidence type="ECO:0000256" key="1">
    <source>
        <dbReference type="SAM" id="MobiDB-lite"/>
    </source>
</evidence>
<gene>
    <name evidence="2" type="ORF">Scep_022221</name>
</gene>
<dbReference type="AlphaFoldDB" id="A0AAP0FAG9"/>
<keyword evidence="3" id="KW-1185">Reference proteome</keyword>
<feature type="region of interest" description="Disordered" evidence="1">
    <location>
        <begin position="1"/>
        <end position="54"/>
    </location>
</feature>